<accession>A0A9D4AJ75</accession>
<dbReference type="GO" id="GO:0003676">
    <property type="term" value="F:nucleic acid binding"/>
    <property type="evidence" value="ECO:0007669"/>
    <property type="project" value="InterPro"/>
</dbReference>
<dbReference type="AlphaFoldDB" id="A0A9D4AJ75"/>
<evidence type="ECO:0000313" key="2">
    <source>
        <dbReference type="EMBL" id="KAH1122211.1"/>
    </source>
</evidence>
<dbReference type="InterPro" id="IPR012337">
    <property type="entry name" value="RNaseH-like_sf"/>
</dbReference>
<dbReference type="InterPro" id="IPR052929">
    <property type="entry name" value="RNase_H-like_EbsB-rel"/>
</dbReference>
<name>A0A9D4AJ75_9ROSI</name>
<dbReference type="InterPro" id="IPR036397">
    <property type="entry name" value="RNaseH_sf"/>
</dbReference>
<protein>
    <recommendedName>
        <fullName evidence="1">RNase H type-1 domain-containing protein</fullName>
    </recommendedName>
</protein>
<dbReference type="GO" id="GO:0004523">
    <property type="term" value="F:RNA-DNA hybrid ribonuclease activity"/>
    <property type="evidence" value="ECO:0007669"/>
    <property type="project" value="InterPro"/>
</dbReference>
<dbReference type="Pfam" id="PF13456">
    <property type="entry name" value="RVT_3"/>
    <property type="match status" value="1"/>
</dbReference>
<dbReference type="SUPFAM" id="SSF53098">
    <property type="entry name" value="Ribonuclease H-like"/>
    <property type="match status" value="1"/>
</dbReference>
<evidence type="ECO:0000313" key="3">
    <source>
        <dbReference type="Proteomes" id="UP000828251"/>
    </source>
</evidence>
<reference evidence="2 3" key="1">
    <citation type="journal article" date="2021" name="Plant Biotechnol. J.">
        <title>Multi-omics assisted identification of the key and species-specific regulatory components of drought-tolerant mechanisms in Gossypium stocksii.</title>
        <authorList>
            <person name="Yu D."/>
            <person name="Ke L."/>
            <person name="Zhang D."/>
            <person name="Wu Y."/>
            <person name="Sun Y."/>
            <person name="Mei J."/>
            <person name="Sun J."/>
            <person name="Sun Y."/>
        </authorList>
    </citation>
    <scope>NUCLEOTIDE SEQUENCE [LARGE SCALE GENOMIC DNA]</scope>
    <source>
        <strain evidence="3">cv. E1</strain>
        <tissue evidence="2">Leaf</tissue>
    </source>
</reference>
<dbReference type="Gene3D" id="3.30.420.10">
    <property type="entry name" value="Ribonuclease H-like superfamily/Ribonuclease H"/>
    <property type="match status" value="1"/>
</dbReference>
<proteinExistence type="predicted"/>
<dbReference type="PANTHER" id="PTHR47074:SF61">
    <property type="entry name" value="RNASE H TYPE-1 DOMAIN-CONTAINING PROTEIN"/>
    <property type="match status" value="1"/>
</dbReference>
<evidence type="ECO:0000259" key="1">
    <source>
        <dbReference type="Pfam" id="PF13456"/>
    </source>
</evidence>
<comment type="caution">
    <text evidence="2">The sequence shown here is derived from an EMBL/GenBank/DDBJ whole genome shotgun (WGS) entry which is preliminary data.</text>
</comment>
<gene>
    <name evidence="2" type="ORF">J1N35_005371</name>
</gene>
<dbReference type="OrthoDB" id="1002691at2759"/>
<dbReference type="PANTHER" id="PTHR47074">
    <property type="entry name" value="BNAC02G40300D PROTEIN"/>
    <property type="match status" value="1"/>
</dbReference>
<feature type="domain" description="RNase H type-1" evidence="1">
    <location>
        <begin position="13"/>
        <end position="65"/>
    </location>
</feature>
<organism evidence="2 3">
    <name type="scientific">Gossypium stocksii</name>
    <dbReference type="NCBI Taxonomy" id="47602"/>
    <lineage>
        <taxon>Eukaryota</taxon>
        <taxon>Viridiplantae</taxon>
        <taxon>Streptophyta</taxon>
        <taxon>Embryophyta</taxon>
        <taxon>Tracheophyta</taxon>
        <taxon>Spermatophyta</taxon>
        <taxon>Magnoliopsida</taxon>
        <taxon>eudicotyledons</taxon>
        <taxon>Gunneridae</taxon>
        <taxon>Pentapetalae</taxon>
        <taxon>rosids</taxon>
        <taxon>malvids</taxon>
        <taxon>Malvales</taxon>
        <taxon>Malvaceae</taxon>
        <taxon>Malvoideae</taxon>
        <taxon>Gossypium</taxon>
    </lineage>
</organism>
<dbReference type="EMBL" id="JAIQCV010000002">
    <property type="protein sequence ID" value="KAH1122211.1"/>
    <property type="molecule type" value="Genomic_DNA"/>
</dbReference>
<keyword evidence="3" id="KW-1185">Reference proteome</keyword>
<dbReference type="InterPro" id="IPR002156">
    <property type="entry name" value="RNaseH_domain"/>
</dbReference>
<sequence>MWSYPPREFVKINFDGAYDATHQKSALGVVVRNEEGLVILSCSEIHHGVSSAFAAEAIACRKAVQRFNKEWIGDENQIDNRGELEK</sequence>
<dbReference type="Proteomes" id="UP000828251">
    <property type="component" value="Unassembled WGS sequence"/>
</dbReference>